<dbReference type="OrthoDB" id="3800083at2759"/>
<evidence type="ECO:0000313" key="4">
    <source>
        <dbReference type="Proteomes" id="UP000801428"/>
    </source>
</evidence>
<dbReference type="SUPFAM" id="SSF52540">
    <property type="entry name" value="P-loop containing nucleoside triphosphate hydrolases"/>
    <property type="match status" value="1"/>
</dbReference>
<comment type="caution">
    <text evidence="3">The sequence shown here is derived from an EMBL/GenBank/DDBJ whole genome shotgun (WGS) entry which is preliminary data.</text>
</comment>
<dbReference type="InterPro" id="IPR003439">
    <property type="entry name" value="ABC_transporter-like_ATP-bd"/>
</dbReference>
<dbReference type="GO" id="GO:0005524">
    <property type="term" value="F:ATP binding"/>
    <property type="evidence" value="ECO:0007669"/>
    <property type="project" value="InterPro"/>
</dbReference>
<gene>
    <name evidence="3" type="ORF">E8E13_007576</name>
</gene>
<dbReference type="Gene3D" id="3.40.50.300">
    <property type="entry name" value="P-loop containing nucleotide triphosphate hydrolases"/>
    <property type="match status" value="1"/>
</dbReference>
<accession>A0A9P4WAC5</accession>
<dbReference type="EMBL" id="SWKU01000017">
    <property type="protein sequence ID" value="KAF2999431.1"/>
    <property type="molecule type" value="Genomic_DNA"/>
</dbReference>
<name>A0A9P4WAC5_CURKU</name>
<evidence type="ECO:0000256" key="1">
    <source>
        <dbReference type="ARBA" id="ARBA00022448"/>
    </source>
</evidence>
<proteinExistence type="predicted"/>
<organism evidence="3 4">
    <name type="scientific">Curvularia kusanoi</name>
    <name type="common">Cochliobolus kusanoi</name>
    <dbReference type="NCBI Taxonomy" id="90978"/>
    <lineage>
        <taxon>Eukaryota</taxon>
        <taxon>Fungi</taxon>
        <taxon>Dikarya</taxon>
        <taxon>Ascomycota</taxon>
        <taxon>Pezizomycotina</taxon>
        <taxon>Dothideomycetes</taxon>
        <taxon>Pleosporomycetidae</taxon>
        <taxon>Pleosporales</taxon>
        <taxon>Pleosporineae</taxon>
        <taxon>Pleosporaceae</taxon>
        <taxon>Curvularia</taxon>
    </lineage>
</organism>
<evidence type="ECO:0000259" key="2">
    <source>
        <dbReference type="Pfam" id="PF00005"/>
    </source>
</evidence>
<keyword evidence="1" id="KW-0813">Transport</keyword>
<dbReference type="InterPro" id="IPR027417">
    <property type="entry name" value="P-loop_NTPase"/>
</dbReference>
<feature type="domain" description="ABC transporter" evidence="2">
    <location>
        <begin position="79"/>
        <end position="164"/>
    </location>
</feature>
<dbReference type="AlphaFoldDB" id="A0A9P4WAC5"/>
<evidence type="ECO:0000313" key="3">
    <source>
        <dbReference type="EMBL" id="KAF2999431.1"/>
    </source>
</evidence>
<reference evidence="3" key="1">
    <citation type="submission" date="2019-04" db="EMBL/GenBank/DDBJ databases">
        <title>Sequencing of skin fungus with MAO and IRED activity.</title>
        <authorList>
            <person name="Marsaioli A.J."/>
            <person name="Bonatto J.M.C."/>
            <person name="Reis Junior O."/>
        </authorList>
    </citation>
    <scope>NUCLEOTIDE SEQUENCE</scope>
    <source>
        <strain evidence="3">30M1</strain>
    </source>
</reference>
<dbReference type="Proteomes" id="UP000801428">
    <property type="component" value="Unassembled WGS sequence"/>
</dbReference>
<dbReference type="Pfam" id="PF00005">
    <property type="entry name" value="ABC_tran"/>
    <property type="match status" value="1"/>
</dbReference>
<sequence length="175" mass="19423">MTHNAGGKKAVPVTELVANFIKACQTSVRSETNTIEWNHLELEGAGRGHEIAPTIGSMFQRYANTVLQFRQESPTRKLLHDFRGHLEPGDLLMVIGRPGSGCTSFLKSLCHLHEEYIGTNGSIMYSGKLADFEANDAPAETTFCAEDDIHFPSLTVEETLRQVRSHAIRLFSRPP</sequence>
<dbReference type="GO" id="GO:0016887">
    <property type="term" value="F:ATP hydrolysis activity"/>
    <property type="evidence" value="ECO:0007669"/>
    <property type="project" value="InterPro"/>
</dbReference>
<keyword evidence="4" id="KW-1185">Reference proteome</keyword>
<dbReference type="PANTHER" id="PTHR19241">
    <property type="entry name" value="ATP-BINDING CASSETTE TRANSPORTER"/>
    <property type="match status" value="1"/>
</dbReference>
<protein>
    <recommendedName>
        <fullName evidence="2">ABC transporter domain-containing protein</fullName>
    </recommendedName>
</protein>